<dbReference type="AlphaFoldDB" id="A0A2T4UF88"/>
<dbReference type="PANTHER" id="PTHR13774:SF39">
    <property type="entry name" value="BIOSYNTHESIS PROTEIN, PUTATIVE-RELATED"/>
    <property type="match status" value="1"/>
</dbReference>
<keyword evidence="2" id="KW-0413">Isomerase</keyword>
<comment type="similarity">
    <text evidence="1">Belongs to the PhzF family.</text>
</comment>
<dbReference type="PIRSF" id="PIRSF016184">
    <property type="entry name" value="PhzC_PhzF"/>
    <property type="match status" value="1"/>
</dbReference>
<dbReference type="InterPro" id="IPR003719">
    <property type="entry name" value="Phenazine_PhzF-like"/>
</dbReference>
<organism evidence="4 5">
    <name type="scientific">Paraconexibacter algicola</name>
    <dbReference type="NCBI Taxonomy" id="2133960"/>
    <lineage>
        <taxon>Bacteria</taxon>
        <taxon>Bacillati</taxon>
        <taxon>Actinomycetota</taxon>
        <taxon>Thermoleophilia</taxon>
        <taxon>Solirubrobacterales</taxon>
        <taxon>Paraconexibacteraceae</taxon>
        <taxon>Paraconexibacter</taxon>
    </lineage>
</organism>
<protein>
    <submittedName>
        <fullName evidence="4">Phenazine biosynthesis protein PhzF</fullName>
    </submittedName>
</protein>
<dbReference type="OrthoDB" id="9788221at2"/>
<feature type="active site" evidence="3">
    <location>
        <position position="45"/>
    </location>
</feature>
<dbReference type="Pfam" id="PF02567">
    <property type="entry name" value="PhzC-PhzF"/>
    <property type="match status" value="1"/>
</dbReference>
<name>A0A2T4UF88_9ACTN</name>
<evidence type="ECO:0000313" key="4">
    <source>
        <dbReference type="EMBL" id="PTL56445.1"/>
    </source>
</evidence>
<evidence type="ECO:0000256" key="2">
    <source>
        <dbReference type="ARBA" id="ARBA00023235"/>
    </source>
</evidence>
<dbReference type="Proteomes" id="UP000240739">
    <property type="component" value="Unassembled WGS sequence"/>
</dbReference>
<evidence type="ECO:0000313" key="5">
    <source>
        <dbReference type="Proteomes" id="UP000240739"/>
    </source>
</evidence>
<dbReference type="PANTHER" id="PTHR13774">
    <property type="entry name" value="PHENAZINE BIOSYNTHESIS PROTEIN"/>
    <property type="match status" value="1"/>
</dbReference>
<dbReference type="NCBIfam" id="TIGR00654">
    <property type="entry name" value="PhzF_family"/>
    <property type="match status" value="1"/>
</dbReference>
<reference evidence="4 5" key="1">
    <citation type="submission" date="2018-03" db="EMBL/GenBank/DDBJ databases">
        <title>Aquarubrobacter algicola gen. nov., sp. nov., a novel actinobacterium isolated from shallow eutrophic lake during the end of cyanobacterial harmful algal blooms.</title>
        <authorList>
            <person name="Chun S.J."/>
        </authorList>
    </citation>
    <scope>NUCLEOTIDE SEQUENCE [LARGE SCALE GENOMIC DNA]</scope>
    <source>
        <strain evidence="4 5">Seoho-28</strain>
    </source>
</reference>
<comment type="caution">
    <text evidence="4">The sequence shown here is derived from an EMBL/GenBank/DDBJ whole genome shotgun (WGS) entry which is preliminary data.</text>
</comment>
<evidence type="ECO:0000256" key="3">
    <source>
        <dbReference type="PIRSR" id="PIRSR016184-1"/>
    </source>
</evidence>
<dbReference type="SUPFAM" id="SSF54506">
    <property type="entry name" value="Diaminopimelate epimerase-like"/>
    <property type="match status" value="1"/>
</dbReference>
<sequence length="286" mass="29876">MTEILRYAAFTATPTGGNPAGVVLDARGLDEATMRTIATDLGHPETAFVVPGEDGALRVRYFSGGSVSIEVPFCGHATIATAVAHAERHGPGRLDLDTVAGRVVVRTTPGAAGAPPSATLTSVPPRVDLVSRSHLQEALAALRWDPTDLDPRLPPRIADAGARHLVLAALTRARLAALDYDVPRLRAFLEELGLVTVALVHRRRPDGLVFDVRNPFPTGGIHEDPATGAAAAALGGYLREEELVAVPARLTLHQGVDLGRPSLLVVDVPAERGSGIDVTGTAVPIG</sequence>
<dbReference type="EMBL" id="PYYB01000002">
    <property type="protein sequence ID" value="PTL56445.1"/>
    <property type="molecule type" value="Genomic_DNA"/>
</dbReference>
<dbReference type="Gene3D" id="3.10.310.10">
    <property type="entry name" value="Diaminopimelate Epimerase, Chain A, domain 1"/>
    <property type="match status" value="2"/>
</dbReference>
<keyword evidence="5" id="KW-1185">Reference proteome</keyword>
<proteinExistence type="inferred from homology"/>
<accession>A0A2T4UF88</accession>
<gene>
    <name evidence="4" type="ORF">C7Y72_15910</name>
</gene>
<dbReference type="GO" id="GO:0016853">
    <property type="term" value="F:isomerase activity"/>
    <property type="evidence" value="ECO:0007669"/>
    <property type="project" value="UniProtKB-KW"/>
</dbReference>
<dbReference type="RefSeq" id="WP_107570164.1">
    <property type="nucleotide sequence ID" value="NZ_PYYB01000002.1"/>
</dbReference>
<evidence type="ECO:0000256" key="1">
    <source>
        <dbReference type="ARBA" id="ARBA00008270"/>
    </source>
</evidence>
<dbReference type="GO" id="GO:0005737">
    <property type="term" value="C:cytoplasm"/>
    <property type="evidence" value="ECO:0007669"/>
    <property type="project" value="TreeGrafter"/>
</dbReference>